<dbReference type="EMBL" id="JAPVOI010000004">
    <property type="protein sequence ID" value="MCZ4092409.1"/>
    <property type="molecule type" value="Genomic_DNA"/>
</dbReference>
<accession>A0ABT4KKP7</accession>
<evidence type="ECO:0008006" key="3">
    <source>
        <dbReference type="Google" id="ProtNLM"/>
    </source>
</evidence>
<protein>
    <recommendedName>
        <fullName evidence="3">Glycosyl transferase family 2</fullName>
    </recommendedName>
</protein>
<dbReference type="Proteomes" id="UP001079430">
    <property type="component" value="Unassembled WGS sequence"/>
</dbReference>
<sequence length="245" mass="28155">MPKIDVCIVASRRPDLLAATLESLSKRMLDHFEIENVYMNLDPIFGDEDAHAACLDLVRHRFPAAIVFEPETPSFAGAVRRLWSATKAGFVLHLEDDWVALTDIGPDVFTAFRNASIAQVSFHTAEQKWDIAKKGHFHKRNEYVRLFGIKIPKFSAFPIFTTSPSLLRGEFVRECARLMDPAKDPEKQFYYGVNPALEKYVRNKKSYIFSPEKRPVIKDIGRDWQKEKKIRKVIRDANSVWEAEG</sequence>
<organism evidence="1 2">
    <name type="scientific">Sinorhizobium psoraleae</name>
    <dbReference type="NCBI Taxonomy" id="520838"/>
    <lineage>
        <taxon>Bacteria</taxon>
        <taxon>Pseudomonadati</taxon>
        <taxon>Pseudomonadota</taxon>
        <taxon>Alphaproteobacteria</taxon>
        <taxon>Hyphomicrobiales</taxon>
        <taxon>Rhizobiaceae</taxon>
        <taxon>Sinorhizobium/Ensifer group</taxon>
        <taxon>Sinorhizobium</taxon>
    </lineage>
</organism>
<evidence type="ECO:0000313" key="1">
    <source>
        <dbReference type="EMBL" id="MCZ4092409.1"/>
    </source>
</evidence>
<keyword evidence="2" id="KW-1185">Reference proteome</keyword>
<dbReference type="SUPFAM" id="SSF53448">
    <property type="entry name" value="Nucleotide-diphospho-sugar transferases"/>
    <property type="match status" value="1"/>
</dbReference>
<proteinExistence type="predicted"/>
<name>A0ABT4KKP7_9HYPH</name>
<evidence type="ECO:0000313" key="2">
    <source>
        <dbReference type="Proteomes" id="UP001079430"/>
    </source>
</evidence>
<reference evidence="1" key="1">
    <citation type="submission" date="2022-10" db="EMBL/GenBank/DDBJ databases">
        <title>Whole genome sequencing of three plant growth promoting bacteria isolated from Vachellia tortilis subsp. raddiana in Morocco.</title>
        <authorList>
            <person name="Hnini M."/>
            <person name="Zouagui R."/>
            <person name="Zouagui H."/>
            <person name="Chemao Elfihri M.-W."/>
            <person name="Ibrahimi A."/>
            <person name="Sbabou L."/>
            <person name="Aurag J."/>
        </authorList>
    </citation>
    <scope>NUCLEOTIDE SEQUENCE</scope>
    <source>
        <strain evidence="1">LMR678</strain>
    </source>
</reference>
<comment type="caution">
    <text evidence="1">The sequence shown here is derived from an EMBL/GenBank/DDBJ whole genome shotgun (WGS) entry which is preliminary data.</text>
</comment>
<dbReference type="InterPro" id="IPR029044">
    <property type="entry name" value="Nucleotide-diphossugar_trans"/>
</dbReference>
<gene>
    <name evidence="1" type="ORF">O3W52_20755</name>
</gene>
<dbReference type="RefSeq" id="WP_269282765.1">
    <property type="nucleotide sequence ID" value="NZ_JAPVOI010000004.1"/>
</dbReference>